<gene>
    <name evidence="2" type="ORF">K7432_005120</name>
</gene>
<evidence type="ECO:0008006" key="4">
    <source>
        <dbReference type="Google" id="ProtNLM"/>
    </source>
</evidence>
<protein>
    <recommendedName>
        <fullName evidence="4">Late embryogenesis abundant protein LEA-2 subgroup domain-containing protein</fullName>
    </recommendedName>
</protein>
<name>A0ABR2WX30_9FUNG</name>
<keyword evidence="1" id="KW-1133">Transmembrane helix</keyword>
<sequence length="233" mass="25005">MDQKVSDTKYITHEKVEKRRRRCCCCCRTRRSKITCAIITVLILIGLAIALYFCIPRGMPAIQFNGVETGSNLDITKLILNASSGIVIPLSLKLSVNNPNLIGIKMDNITAKGFYEIGNGQSVQVGEGSLTQKINFPAKGKVDFLLPITLTYNPKTDKSSAAALAGLLGHCGITAAQKSPIPLKYKAVLDIAQISWLGIKPEIENNVSFDCPITAPPGVSSTIGSILGDIMGN</sequence>
<dbReference type="EMBL" id="JASJQH010000193">
    <property type="protein sequence ID" value="KAK9766073.1"/>
    <property type="molecule type" value="Genomic_DNA"/>
</dbReference>
<dbReference type="Gene3D" id="2.60.40.1820">
    <property type="match status" value="1"/>
</dbReference>
<proteinExistence type="predicted"/>
<reference evidence="2 3" key="1">
    <citation type="submission" date="2023-04" db="EMBL/GenBank/DDBJ databases">
        <title>Genome of Basidiobolus ranarum AG-B5.</title>
        <authorList>
            <person name="Stajich J.E."/>
            <person name="Carter-House D."/>
            <person name="Gryganskyi A."/>
        </authorList>
    </citation>
    <scope>NUCLEOTIDE SEQUENCE [LARGE SCALE GENOMIC DNA]</scope>
    <source>
        <strain evidence="2 3">AG-B5</strain>
    </source>
</reference>
<accession>A0ABR2WX30</accession>
<keyword evidence="3" id="KW-1185">Reference proteome</keyword>
<feature type="transmembrane region" description="Helical" evidence="1">
    <location>
        <begin position="34"/>
        <end position="53"/>
    </location>
</feature>
<evidence type="ECO:0000256" key="1">
    <source>
        <dbReference type="SAM" id="Phobius"/>
    </source>
</evidence>
<keyword evidence="1" id="KW-0472">Membrane</keyword>
<keyword evidence="1" id="KW-0812">Transmembrane</keyword>
<organism evidence="2 3">
    <name type="scientific">Basidiobolus ranarum</name>
    <dbReference type="NCBI Taxonomy" id="34480"/>
    <lineage>
        <taxon>Eukaryota</taxon>
        <taxon>Fungi</taxon>
        <taxon>Fungi incertae sedis</taxon>
        <taxon>Zoopagomycota</taxon>
        <taxon>Entomophthoromycotina</taxon>
        <taxon>Basidiobolomycetes</taxon>
        <taxon>Basidiobolales</taxon>
        <taxon>Basidiobolaceae</taxon>
        <taxon>Basidiobolus</taxon>
    </lineage>
</organism>
<evidence type="ECO:0000313" key="3">
    <source>
        <dbReference type="Proteomes" id="UP001479436"/>
    </source>
</evidence>
<comment type="caution">
    <text evidence="2">The sequence shown here is derived from an EMBL/GenBank/DDBJ whole genome shotgun (WGS) entry which is preliminary data.</text>
</comment>
<evidence type="ECO:0000313" key="2">
    <source>
        <dbReference type="EMBL" id="KAK9766073.1"/>
    </source>
</evidence>
<dbReference type="Proteomes" id="UP001479436">
    <property type="component" value="Unassembled WGS sequence"/>
</dbReference>